<accession>M2RTK1</accession>
<name>M2RTK1_CERS8</name>
<gene>
    <name evidence="1" type="ORF">CERSUDRAFT_110809</name>
</gene>
<evidence type="ECO:0000313" key="1">
    <source>
        <dbReference type="EMBL" id="EMD42281.1"/>
    </source>
</evidence>
<protein>
    <submittedName>
        <fullName evidence="1">Uncharacterized protein</fullName>
    </submittedName>
</protein>
<organism evidence="1 2">
    <name type="scientific">Ceriporiopsis subvermispora (strain B)</name>
    <name type="common">White-rot fungus</name>
    <name type="synonym">Gelatoporia subvermispora</name>
    <dbReference type="NCBI Taxonomy" id="914234"/>
    <lineage>
        <taxon>Eukaryota</taxon>
        <taxon>Fungi</taxon>
        <taxon>Dikarya</taxon>
        <taxon>Basidiomycota</taxon>
        <taxon>Agaricomycotina</taxon>
        <taxon>Agaricomycetes</taxon>
        <taxon>Polyporales</taxon>
        <taxon>Gelatoporiaceae</taxon>
        <taxon>Gelatoporia</taxon>
    </lineage>
</organism>
<dbReference type="EMBL" id="KB445791">
    <property type="protein sequence ID" value="EMD42281.1"/>
    <property type="molecule type" value="Genomic_DNA"/>
</dbReference>
<dbReference type="HOGENOM" id="CLU_1635171_0_0_1"/>
<proteinExistence type="predicted"/>
<evidence type="ECO:0000313" key="2">
    <source>
        <dbReference type="Proteomes" id="UP000016930"/>
    </source>
</evidence>
<dbReference type="Proteomes" id="UP000016930">
    <property type="component" value="Unassembled WGS sequence"/>
</dbReference>
<keyword evidence="2" id="KW-1185">Reference proteome</keyword>
<reference evidence="1 2" key="1">
    <citation type="journal article" date="2012" name="Proc. Natl. Acad. Sci. U.S.A.">
        <title>Comparative genomics of Ceriporiopsis subvermispora and Phanerochaete chrysosporium provide insight into selective ligninolysis.</title>
        <authorList>
            <person name="Fernandez-Fueyo E."/>
            <person name="Ruiz-Duenas F.J."/>
            <person name="Ferreira P."/>
            <person name="Floudas D."/>
            <person name="Hibbett D.S."/>
            <person name="Canessa P."/>
            <person name="Larrondo L.F."/>
            <person name="James T.Y."/>
            <person name="Seelenfreund D."/>
            <person name="Lobos S."/>
            <person name="Polanco R."/>
            <person name="Tello M."/>
            <person name="Honda Y."/>
            <person name="Watanabe T."/>
            <person name="Watanabe T."/>
            <person name="Ryu J.S."/>
            <person name="Kubicek C.P."/>
            <person name="Schmoll M."/>
            <person name="Gaskell J."/>
            <person name="Hammel K.E."/>
            <person name="St John F.J."/>
            <person name="Vanden Wymelenberg A."/>
            <person name="Sabat G."/>
            <person name="Splinter BonDurant S."/>
            <person name="Syed K."/>
            <person name="Yadav J.S."/>
            <person name="Doddapaneni H."/>
            <person name="Subramanian V."/>
            <person name="Lavin J.L."/>
            <person name="Oguiza J.A."/>
            <person name="Perez G."/>
            <person name="Pisabarro A.G."/>
            <person name="Ramirez L."/>
            <person name="Santoyo F."/>
            <person name="Master E."/>
            <person name="Coutinho P.M."/>
            <person name="Henrissat B."/>
            <person name="Lombard V."/>
            <person name="Magnuson J.K."/>
            <person name="Kuees U."/>
            <person name="Hori C."/>
            <person name="Igarashi K."/>
            <person name="Samejima M."/>
            <person name="Held B.W."/>
            <person name="Barry K.W."/>
            <person name="LaButti K.M."/>
            <person name="Lapidus A."/>
            <person name="Lindquist E.A."/>
            <person name="Lucas S.M."/>
            <person name="Riley R."/>
            <person name="Salamov A.A."/>
            <person name="Hoffmeister D."/>
            <person name="Schwenk D."/>
            <person name="Hadar Y."/>
            <person name="Yarden O."/>
            <person name="de Vries R.P."/>
            <person name="Wiebenga A."/>
            <person name="Stenlid J."/>
            <person name="Eastwood D."/>
            <person name="Grigoriev I.V."/>
            <person name="Berka R.M."/>
            <person name="Blanchette R.A."/>
            <person name="Kersten P."/>
            <person name="Martinez A.T."/>
            <person name="Vicuna R."/>
            <person name="Cullen D."/>
        </authorList>
    </citation>
    <scope>NUCLEOTIDE SEQUENCE [LARGE SCALE GENOMIC DNA]</scope>
    <source>
        <strain evidence="1 2">B</strain>
    </source>
</reference>
<dbReference type="AlphaFoldDB" id="M2RTK1"/>
<sequence length="162" mass="17457">MLVRANESHTFPRQGLRSRGCRPGMIYAADAWEHAPRGGLSELRSPSSGVPGARTELRSAREALTRCAMGLRRRRSACAHAAGYIVLGWSGATSVRNAVAGPNRNGSEYESGLALRGRWRRLSMIAQAMEPLAAKVAAKRLCRYASQLRVDPVGASRATGVL</sequence>